<dbReference type="Proteomes" id="UP000007832">
    <property type="component" value="Unassembled WGS sequence"/>
</dbReference>
<dbReference type="AlphaFoldDB" id="F9NVP7"/>
<accession>F9NVP7</accession>
<sequence length="74" mass="8032">MSAAAVNASDNASASAEHTCMFCAKTVAKKPRNSLAAMDSTRGVRAWKIFIRCEVHRSWDENPSAVEKLNSTGF</sequence>
<protein>
    <submittedName>
        <fullName evidence="1">Uncharacterized protein</fullName>
    </submittedName>
</protein>
<reference evidence="1 2" key="1">
    <citation type="submission" date="2011-07" db="EMBL/GenBank/DDBJ databases">
        <title>Genome Sequence of Propionibacterium acnes SK182B-JCVI.</title>
        <authorList>
            <person name="Durkin A.S."/>
            <person name="Madupu R."/>
            <person name="Hostetler J."/>
            <person name="Radune D."/>
            <person name="Torralba M."/>
            <person name="Methe B."/>
            <person name="Sutton G."/>
            <person name="Strausberg R.L."/>
            <person name="Nelson K.E."/>
        </authorList>
    </citation>
    <scope>NUCLEOTIDE SEQUENCE [LARGE SCALE GENOMIC DNA]</scope>
    <source>
        <strain evidence="1 2">SK182B-JCVI</strain>
    </source>
</reference>
<gene>
    <name evidence="1" type="ORF">HMPREF1162_1625</name>
</gene>
<proteinExistence type="predicted"/>
<comment type="caution">
    <text evidence="1">The sequence shown here is derived from an EMBL/GenBank/DDBJ whole genome shotgun (WGS) entry which is preliminary data.</text>
</comment>
<evidence type="ECO:0000313" key="1">
    <source>
        <dbReference type="EMBL" id="EGR96692.1"/>
    </source>
</evidence>
<organism evidence="1 2">
    <name type="scientific">[Propionibacterium] namnetense SK182B-JCVI</name>
    <dbReference type="NCBI Taxonomy" id="1051006"/>
    <lineage>
        <taxon>Bacteria</taxon>
        <taxon>Bacillati</taxon>
        <taxon>Actinomycetota</taxon>
        <taxon>Actinomycetes</taxon>
        <taxon>Propionibacteriales</taxon>
        <taxon>Propionibacteriaceae</taxon>
        <taxon>Cutibacterium</taxon>
    </lineage>
</organism>
<name>F9NVP7_9ACTN</name>
<evidence type="ECO:0000313" key="2">
    <source>
        <dbReference type="Proteomes" id="UP000007832"/>
    </source>
</evidence>
<dbReference type="EMBL" id="AFUN01000034">
    <property type="protein sequence ID" value="EGR96692.1"/>
    <property type="molecule type" value="Genomic_DNA"/>
</dbReference>